<dbReference type="Proteomes" id="UP000618579">
    <property type="component" value="Unassembled WGS sequence"/>
</dbReference>
<dbReference type="RefSeq" id="WP_171684320.1">
    <property type="nucleotide sequence ID" value="NZ_WHNZ01000030.1"/>
</dbReference>
<gene>
    <name evidence="5" type="ORF">GC097_15665</name>
</gene>
<dbReference type="PRINTS" id="PR00508">
    <property type="entry name" value="S21N4MTFRASE"/>
</dbReference>
<comment type="caution">
    <text evidence="5">The sequence shown here is derived from an EMBL/GenBank/DDBJ whole genome shotgun (WGS) entry which is preliminary data.</text>
</comment>
<evidence type="ECO:0000256" key="2">
    <source>
        <dbReference type="ARBA" id="ARBA00022679"/>
    </source>
</evidence>
<evidence type="ECO:0000313" key="6">
    <source>
        <dbReference type="Proteomes" id="UP000618579"/>
    </source>
</evidence>
<keyword evidence="3" id="KW-0680">Restriction system</keyword>
<protein>
    <recommendedName>
        <fullName evidence="4">DNA methylase N-4/N-6 domain-containing protein</fullName>
    </recommendedName>
</protein>
<evidence type="ECO:0000313" key="5">
    <source>
        <dbReference type="EMBL" id="NOV01455.1"/>
    </source>
</evidence>
<proteinExistence type="predicted"/>
<dbReference type="SUPFAM" id="SSF53335">
    <property type="entry name" value="S-adenosyl-L-methionine-dependent methyltransferases"/>
    <property type="match status" value="1"/>
</dbReference>
<keyword evidence="2" id="KW-0808">Transferase</keyword>
<dbReference type="PANTHER" id="PTHR13370">
    <property type="entry name" value="RNA METHYLASE-RELATED"/>
    <property type="match status" value="1"/>
</dbReference>
<dbReference type="InterPro" id="IPR001091">
    <property type="entry name" value="RM_Methyltransferase"/>
</dbReference>
<keyword evidence="6" id="KW-1185">Reference proteome</keyword>
<reference evidence="5 6" key="1">
    <citation type="submission" date="2019-10" db="EMBL/GenBank/DDBJ databases">
        <title>Description of Paenibacillus pedi sp. nov.</title>
        <authorList>
            <person name="Carlier A."/>
            <person name="Qi S."/>
        </authorList>
    </citation>
    <scope>NUCLEOTIDE SEQUENCE [LARGE SCALE GENOMIC DNA]</scope>
    <source>
        <strain evidence="5 6">LMG 31457</strain>
    </source>
</reference>
<dbReference type="PANTHER" id="PTHR13370:SF3">
    <property type="entry name" value="TRNA (GUANINE(10)-N2)-METHYLTRANSFERASE HOMOLOG"/>
    <property type="match status" value="1"/>
</dbReference>
<organism evidence="5 6">
    <name type="scientific">Paenibacillus planticolens</name>
    <dbReference type="NCBI Taxonomy" id="2654976"/>
    <lineage>
        <taxon>Bacteria</taxon>
        <taxon>Bacillati</taxon>
        <taxon>Bacillota</taxon>
        <taxon>Bacilli</taxon>
        <taxon>Bacillales</taxon>
        <taxon>Paenibacillaceae</taxon>
        <taxon>Paenibacillus</taxon>
    </lineage>
</organism>
<evidence type="ECO:0000256" key="3">
    <source>
        <dbReference type="ARBA" id="ARBA00022747"/>
    </source>
</evidence>
<evidence type="ECO:0000256" key="1">
    <source>
        <dbReference type="ARBA" id="ARBA00022603"/>
    </source>
</evidence>
<dbReference type="InterPro" id="IPR002941">
    <property type="entry name" value="DNA_methylase_N4/N6"/>
</dbReference>
<evidence type="ECO:0000259" key="4">
    <source>
        <dbReference type="Pfam" id="PF01555"/>
    </source>
</evidence>
<dbReference type="Gene3D" id="3.40.50.150">
    <property type="entry name" value="Vaccinia Virus protein VP39"/>
    <property type="match status" value="1"/>
</dbReference>
<dbReference type="InterPro" id="IPR029063">
    <property type="entry name" value="SAM-dependent_MTases_sf"/>
</dbReference>
<feature type="domain" description="DNA methylase N-4/N-6" evidence="4">
    <location>
        <begin position="1"/>
        <end position="47"/>
    </location>
</feature>
<dbReference type="Pfam" id="PF01555">
    <property type="entry name" value="N6_N4_Mtase"/>
    <property type="match status" value="1"/>
</dbReference>
<keyword evidence="1" id="KW-0489">Methyltransferase</keyword>
<dbReference type="EMBL" id="WHNZ01000030">
    <property type="protein sequence ID" value="NOV01455.1"/>
    <property type="molecule type" value="Genomic_DNA"/>
</dbReference>
<name>A0ABX1ZS46_9BACL</name>
<accession>A0ABX1ZS46</accession>
<sequence length="139" mass="15206">MIKSATNPGDIVLDPFCGCGTAIVAAERLGRKWIGIDITHITITTIKERLHKEFGLLLKPNKVTGEPFDLDGAVDLANRDKYQFQLWSLHLLGITSCKKGADGGVDGIHYFEDRVGKLKKCVASVKSGKVSVRDVRRGV</sequence>